<dbReference type="GO" id="GO:0016746">
    <property type="term" value="F:acyltransferase activity"/>
    <property type="evidence" value="ECO:0007669"/>
    <property type="project" value="UniProtKB-KW"/>
</dbReference>
<dbReference type="CDD" id="cd04647">
    <property type="entry name" value="LbH_MAT_like"/>
    <property type="match status" value="1"/>
</dbReference>
<proteinExistence type="predicted"/>
<keyword evidence="1" id="KW-0012">Acyltransferase</keyword>
<dbReference type="InterPro" id="IPR011004">
    <property type="entry name" value="Trimer_LpxA-like_sf"/>
</dbReference>
<evidence type="ECO:0000313" key="1">
    <source>
        <dbReference type="EMBL" id="MBD1262682.1"/>
    </source>
</evidence>
<dbReference type="SUPFAM" id="SSF51161">
    <property type="entry name" value="Trimeric LpxA-like enzymes"/>
    <property type="match status" value="1"/>
</dbReference>
<sequence length="227" mass="25608">MKQKIKTRVKNNMLLYNIALRIQRIIRRYKKPITGKNNSLRNNGVLINVKYDINGDHNLIVIEHGAILSDMLIYMRGSNHILKIGKNCRYNGGEIYFEDHSCKIEIGNNTTIESAHLAVTEPHKKISIGEDCMFSSSIEFRTGDSHSIIDNFTKKRINPAQNIKIGNHVWIGAHSIVLKGVEIGDNCIIGTNSIVTKSVVSNSIATGIPAKVVKNDIDWLRERIYEN</sequence>
<dbReference type="InterPro" id="IPR001451">
    <property type="entry name" value="Hexapep"/>
</dbReference>
<dbReference type="Proteomes" id="UP000651837">
    <property type="component" value="Unassembled WGS sequence"/>
</dbReference>
<dbReference type="EMBL" id="JACWLN010000012">
    <property type="protein sequence ID" value="MBD1262682.1"/>
    <property type="molecule type" value="Genomic_DNA"/>
</dbReference>
<name>A0A316DSU2_9FLAO</name>
<dbReference type="OrthoDB" id="9814490at2"/>
<comment type="caution">
    <text evidence="2">The sequence shown here is derived from an EMBL/GenBank/DDBJ whole genome shotgun (WGS) entry which is preliminary data.</text>
</comment>
<dbReference type="Gene3D" id="2.160.10.10">
    <property type="entry name" value="Hexapeptide repeat proteins"/>
    <property type="match status" value="1"/>
</dbReference>
<evidence type="ECO:0000313" key="3">
    <source>
        <dbReference type="Proteomes" id="UP000245667"/>
    </source>
</evidence>
<evidence type="ECO:0000313" key="2">
    <source>
        <dbReference type="EMBL" id="PWK21114.1"/>
    </source>
</evidence>
<gene>
    <name evidence="1" type="ORF">HZY62_18950</name>
    <name evidence="2" type="ORF">LX92_03915</name>
</gene>
<dbReference type="PANTHER" id="PTHR23416:SF78">
    <property type="entry name" value="LIPOPOLYSACCHARIDE BIOSYNTHESIS O-ACETYL TRANSFERASE WBBJ-RELATED"/>
    <property type="match status" value="1"/>
</dbReference>
<keyword evidence="4" id="KW-1185">Reference proteome</keyword>
<dbReference type="AlphaFoldDB" id="A0A316DSU2"/>
<dbReference type="RefSeq" id="WP_109654191.1">
    <property type="nucleotide sequence ID" value="NZ_JACWLN010000012.1"/>
</dbReference>
<dbReference type="PANTHER" id="PTHR23416">
    <property type="entry name" value="SIALIC ACID SYNTHASE-RELATED"/>
    <property type="match status" value="1"/>
</dbReference>
<reference evidence="2 3" key="1">
    <citation type="submission" date="2018-05" db="EMBL/GenBank/DDBJ databases">
        <title>Genomic Encyclopedia of Archaeal and Bacterial Type Strains, Phase II (KMG-II): from individual species to whole genera.</title>
        <authorList>
            <person name="Goeker M."/>
        </authorList>
    </citation>
    <scope>NUCLEOTIDE SEQUENCE [LARGE SCALE GENOMIC DNA]</scope>
    <source>
        <strain evidence="2 3">DSM 23514</strain>
    </source>
</reference>
<organism evidence="2 3">
    <name type="scientific">Maribacter polysiphoniae</name>
    <dbReference type="NCBI Taxonomy" id="429344"/>
    <lineage>
        <taxon>Bacteria</taxon>
        <taxon>Pseudomonadati</taxon>
        <taxon>Bacteroidota</taxon>
        <taxon>Flavobacteriia</taxon>
        <taxon>Flavobacteriales</taxon>
        <taxon>Flavobacteriaceae</taxon>
        <taxon>Maribacter</taxon>
    </lineage>
</organism>
<reference evidence="1 4" key="2">
    <citation type="submission" date="2020-07" db="EMBL/GenBank/DDBJ databases">
        <title>The draft genome sequence of Maribacter polysiphoniae KCTC 22021.</title>
        <authorList>
            <person name="Mu L."/>
        </authorList>
    </citation>
    <scope>NUCLEOTIDE SEQUENCE [LARGE SCALE GENOMIC DNA]</scope>
    <source>
        <strain evidence="1 4">KCTC 22021</strain>
    </source>
</reference>
<dbReference type="InterPro" id="IPR051159">
    <property type="entry name" value="Hexapeptide_acetyltransf"/>
</dbReference>
<evidence type="ECO:0000313" key="4">
    <source>
        <dbReference type="Proteomes" id="UP000651837"/>
    </source>
</evidence>
<dbReference type="Pfam" id="PF00132">
    <property type="entry name" value="Hexapep"/>
    <property type="match status" value="1"/>
</dbReference>
<accession>A0A316DSU2</accession>
<dbReference type="Proteomes" id="UP000245667">
    <property type="component" value="Unassembled WGS sequence"/>
</dbReference>
<protein>
    <submittedName>
        <fullName evidence="1">Acyltransferase</fullName>
    </submittedName>
    <submittedName>
        <fullName evidence="2">Succinyltransferase-like protein</fullName>
    </submittedName>
</protein>
<dbReference type="EMBL" id="QGGQ01000013">
    <property type="protein sequence ID" value="PWK21114.1"/>
    <property type="molecule type" value="Genomic_DNA"/>
</dbReference>
<keyword evidence="2" id="KW-0808">Transferase</keyword>